<evidence type="ECO:0000313" key="7">
    <source>
        <dbReference type="Proteomes" id="UP001501352"/>
    </source>
</evidence>
<dbReference type="PROSITE" id="PS50887">
    <property type="entry name" value="GGDEF"/>
    <property type="match status" value="1"/>
</dbReference>
<evidence type="ECO:0000313" key="6">
    <source>
        <dbReference type="EMBL" id="GAA0610061.1"/>
    </source>
</evidence>
<dbReference type="InterPro" id="IPR035919">
    <property type="entry name" value="EAL_sf"/>
</dbReference>
<dbReference type="CDD" id="cd01949">
    <property type="entry name" value="GGDEF"/>
    <property type="match status" value="1"/>
</dbReference>
<dbReference type="PANTHER" id="PTHR44757">
    <property type="entry name" value="DIGUANYLATE CYCLASE DGCP"/>
    <property type="match status" value="1"/>
</dbReference>
<keyword evidence="1" id="KW-0472">Membrane</keyword>
<reference evidence="6 7" key="1">
    <citation type="journal article" date="2019" name="Int. J. Syst. Evol. Microbiol.">
        <title>The Global Catalogue of Microorganisms (GCM) 10K type strain sequencing project: providing services to taxonomists for standard genome sequencing and annotation.</title>
        <authorList>
            <consortium name="The Broad Institute Genomics Platform"/>
            <consortium name="The Broad Institute Genome Sequencing Center for Infectious Disease"/>
            <person name="Wu L."/>
            <person name="Ma J."/>
        </authorList>
    </citation>
    <scope>NUCLEOTIDE SEQUENCE [LARGE SCALE GENOMIC DNA]</scope>
    <source>
        <strain evidence="6 7">JCM 12928</strain>
    </source>
</reference>
<accession>A0ABN1GEY1</accession>
<evidence type="ECO:0000259" key="4">
    <source>
        <dbReference type="PROSITE" id="PS50887"/>
    </source>
</evidence>
<evidence type="ECO:0000259" key="2">
    <source>
        <dbReference type="PROSITE" id="PS50112"/>
    </source>
</evidence>
<keyword evidence="1" id="KW-0812">Transmembrane</keyword>
<dbReference type="InterPro" id="IPR000160">
    <property type="entry name" value="GGDEF_dom"/>
</dbReference>
<dbReference type="PROSITE" id="PS50924">
    <property type="entry name" value="MHYT"/>
    <property type="match status" value="1"/>
</dbReference>
<dbReference type="Gene3D" id="3.30.450.20">
    <property type="entry name" value="PAS domain"/>
    <property type="match status" value="1"/>
</dbReference>
<feature type="domain" description="PAS" evidence="2">
    <location>
        <begin position="259"/>
        <end position="288"/>
    </location>
</feature>
<feature type="domain" description="MHYT" evidence="5">
    <location>
        <begin position="11"/>
        <end position="197"/>
    </location>
</feature>
<dbReference type="Pfam" id="PF00563">
    <property type="entry name" value="EAL"/>
    <property type="match status" value="1"/>
</dbReference>
<dbReference type="NCBIfam" id="TIGR00254">
    <property type="entry name" value="GGDEF"/>
    <property type="match status" value="1"/>
</dbReference>
<keyword evidence="1" id="KW-1133">Transmembrane helix</keyword>
<dbReference type="Gene3D" id="3.20.20.450">
    <property type="entry name" value="EAL domain"/>
    <property type="match status" value="1"/>
</dbReference>
<dbReference type="InterPro" id="IPR001633">
    <property type="entry name" value="EAL_dom"/>
</dbReference>
<dbReference type="CDD" id="cd00130">
    <property type="entry name" value="PAS"/>
    <property type="match status" value="1"/>
</dbReference>
<dbReference type="Pfam" id="PF13188">
    <property type="entry name" value="PAS_8"/>
    <property type="match status" value="1"/>
</dbReference>
<dbReference type="SUPFAM" id="SSF55785">
    <property type="entry name" value="PYP-like sensor domain (PAS domain)"/>
    <property type="match status" value="1"/>
</dbReference>
<dbReference type="InterPro" id="IPR035965">
    <property type="entry name" value="PAS-like_dom_sf"/>
</dbReference>
<organism evidence="6 7">
    <name type="scientific">Brevundimonas kwangchunensis</name>
    <dbReference type="NCBI Taxonomy" id="322163"/>
    <lineage>
        <taxon>Bacteria</taxon>
        <taxon>Pseudomonadati</taxon>
        <taxon>Pseudomonadota</taxon>
        <taxon>Alphaproteobacteria</taxon>
        <taxon>Caulobacterales</taxon>
        <taxon>Caulobacteraceae</taxon>
        <taxon>Brevundimonas</taxon>
    </lineage>
</organism>
<dbReference type="InterPro" id="IPR005330">
    <property type="entry name" value="MHYT_dom"/>
</dbReference>
<dbReference type="SMART" id="SM00267">
    <property type="entry name" value="GGDEF"/>
    <property type="match status" value="1"/>
</dbReference>
<dbReference type="SUPFAM" id="SSF141868">
    <property type="entry name" value="EAL domain-like"/>
    <property type="match status" value="1"/>
</dbReference>
<feature type="domain" description="GGDEF" evidence="4">
    <location>
        <begin position="384"/>
        <end position="516"/>
    </location>
</feature>
<dbReference type="SMART" id="SM00052">
    <property type="entry name" value="EAL"/>
    <property type="match status" value="1"/>
</dbReference>
<gene>
    <name evidence="6" type="ORF">GCM10009422_01080</name>
</gene>
<dbReference type="Gene3D" id="3.30.70.270">
    <property type="match status" value="1"/>
</dbReference>
<feature type="transmembrane region" description="Helical" evidence="1">
    <location>
        <begin position="142"/>
        <end position="162"/>
    </location>
</feature>
<dbReference type="CDD" id="cd01948">
    <property type="entry name" value="EAL"/>
    <property type="match status" value="1"/>
</dbReference>
<protein>
    <submittedName>
        <fullName evidence="6">EAL domain-containing protein</fullName>
    </submittedName>
</protein>
<dbReference type="RefSeq" id="WP_343788735.1">
    <property type="nucleotide sequence ID" value="NZ_BAAAGA010000001.1"/>
</dbReference>
<feature type="transmembrane region" description="Helical" evidence="1">
    <location>
        <begin position="46"/>
        <end position="71"/>
    </location>
</feature>
<sequence>MRVLDCLTQDHNLLLVGLAALICVAGSFVMSRLFARTRRGLARDRLPWIFLGAVAGGATIWCTHFVAMLAYKPGVEIAYAALLTGVSLIVAMVGCGFAMALGSVRKLWAPAAGGATFGLGVASMHYIGMAAFTAEAVVHWDMVYVAASVIAAIAGGAIAFSIGASTELRHRPILTPLALVLTIVSLHFTGMGAMTVLPFAPSDTAWTLTEAETLLALGVAVVGFLILGTAVASYALEEQSERQSRNRVTSLIEGSVDGMLVESEGKVVMANRAFAELCGLSDDAIVGRPVTDWMEDVDTMPADALVQSRLKGVEDSIPVEVAVRVEVTPDQTFRILAVRDLRPRIAQERRIAHLARNDSLTGLPNRASFLEKLDRIVAAVGDTGQFALLAIDLNRFKEINDLYGHAVGDQLLVHVANNMKAAALDTEFVARLGGDEFVAIVPITDREQAHEAAERLRAAIIQPLEAEHAELQCGAAIGMALWPHDASEPSVLINNADLAMYRAKASLATDICFYEEAMDEAVRQRRRVTLGLRDALDNDRFELHYQLQASVETGQITGYEALLRWRQPDGSYVSPADFIPIAEETGMILPIGEWVLRRACAEAATWPEAYRIAVNLSPIQLSHVDLPRMVHQILIETGLSPYRLELEITETAMISDMERTTHILRQLKLLGVSVAMDDFGTGYSSLSTLRAFPFDKIKLDRTFMSELDGGPQSKAIIRAVLALGESLAIPILAEGVETQGQLDFLREQGCDEVQGYLLGRPARDIVAEPIKRSAAA</sequence>
<feature type="transmembrane region" description="Helical" evidence="1">
    <location>
        <begin position="12"/>
        <end position="34"/>
    </location>
</feature>
<feature type="transmembrane region" description="Helical" evidence="1">
    <location>
        <begin position="174"/>
        <end position="194"/>
    </location>
</feature>
<name>A0ABN1GEY1_9CAUL</name>
<dbReference type="Pfam" id="PF03707">
    <property type="entry name" value="MHYT"/>
    <property type="match status" value="2"/>
</dbReference>
<proteinExistence type="predicted"/>
<comment type="caution">
    <text evidence="6">The sequence shown here is derived from an EMBL/GenBank/DDBJ whole genome shotgun (WGS) entry which is preliminary data.</text>
</comment>
<dbReference type="Proteomes" id="UP001501352">
    <property type="component" value="Unassembled WGS sequence"/>
</dbReference>
<feature type="transmembrane region" description="Helical" evidence="1">
    <location>
        <begin position="214"/>
        <end position="236"/>
    </location>
</feature>
<dbReference type="PANTHER" id="PTHR44757:SF2">
    <property type="entry name" value="BIOFILM ARCHITECTURE MAINTENANCE PROTEIN MBAA"/>
    <property type="match status" value="1"/>
</dbReference>
<keyword evidence="7" id="KW-1185">Reference proteome</keyword>
<dbReference type="InterPro" id="IPR043128">
    <property type="entry name" value="Rev_trsase/Diguanyl_cyclase"/>
</dbReference>
<dbReference type="NCBIfam" id="TIGR00229">
    <property type="entry name" value="sensory_box"/>
    <property type="match status" value="1"/>
</dbReference>
<dbReference type="Pfam" id="PF00990">
    <property type="entry name" value="GGDEF"/>
    <property type="match status" value="1"/>
</dbReference>
<dbReference type="PROSITE" id="PS50112">
    <property type="entry name" value="PAS"/>
    <property type="match status" value="1"/>
</dbReference>
<dbReference type="PROSITE" id="PS50883">
    <property type="entry name" value="EAL"/>
    <property type="match status" value="1"/>
</dbReference>
<feature type="transmembrane region" description="Helical" evidence="1">
    <location>
        <begin position="107"/>
        <end position="127"/>
    </location>
</feature>
<evidence type="ECO:0000259" key="3">
    <source>
        <dbReference type="PROSITE" id="PS50883"/>
    </source>
</evidence>
<dbReference type="EMBL" id="BAAAGA010000001">
    <property type="protein sequence ID" value="GAA0610061.1"/>
    <property type="molecule type" value="Genomic_DNA"/>
</dbReference>
<feature type="domain" description="EAL" evidence="3">
    <location>
        <begin position="525"/>
        <end position="775"/>
    </location>
</feature>
<feature type="transmembrane region" description="Helical" evidence="1">
    <location>
        <begin position="77"/>
        <end position="100"/>
    </location>
</feature>
<evidence type="ECO:0000259" key="5">
    <source>
        <dbReference type="PROSITE" id="PS50924"/>
    </source>
</evidence>
<dbReference type="InterPro" id="IPR029787">
    <property type="entry name" value="Nucleotide_cyclase"/>
</dbReference>
<dbReference type="InterPro" id="IPR052155">
    <property type="entry name" value="Biofilm_reg_signaling"/>
</dbReference>
<evidence type="ECO:0000256" key="1">
    <source>
        <dbReference type="PROSITE-ProRule" id="PRU00244"/>
    </source>
</evidence>
<dbReference type="SUPFAM" id="SSF55073">
    <property type="entry name" value="Nucleotide cyclase"/>
    <property type="match status" value="1"/>
</dbReference>
<dbReference type="InterPro" id="IPR000014">
    <property type="entry name" value="PAS"/>
</dbReference>